<evidence type="ECO:0000313" key="8">
    <source>
        <dbReference type="RefSeq" id="XP_013783741.1"/>
    </source>
</evidence>
<dbReference type="Gene3D" id="1.20.5.490">
    <property type="entry name" value="Single helix bin"/>
    <property type="match status" value="1"/>
</dbReference>
<reference evidence="8" key="1">
    <citation type="submission" date="2025-08" db="UniProtKB">
        <authorList>
            <consortium name="RefSeq"/>
        </authorList>
    </citation>
    <scope>IDENTIFICATION</scope>
    <source>
        <tissue evidence="8">Muscle</tissue>
    </source>
</reference>
<sequence length="428" mass="48038">MFGNLGSTGTSSVFGGLGSTGTAFGSGTGLFGSSNAGPATVTNIASALLLLMVYGDERDTILAKWNQLQAFWGTGKGYFSSNALPVDFTPENPFCRFKVISYSCLPTNKPEEGHVSLIINKKDTEVHSQQQHLVDSLHRLLGSKPTLSVCVEGVRALPDVRTEVIIYLIERAPTGLSRRVPTHELQAFLEQNHIKTHLNSMGILSCVPRSAPTKDQLKEYLDNPPAGIDPLLWQQAKMDNPDPDHLIPVPMIGFTELHRRIKAQEQETKQHQERLDIIAEDISKLQQRHSTTLAKIADHKRKQLELGHRILKVIVCQEISRKLGFAIQADEEQLRVQLEALQAELNAPTQFKGRLNELISQLRMQNHQVSAYRETSHYTLDLTLQEEIKQHLRYQQDGISHLISVLKDNMEDLKIIEEGLKEASDRRR</sequence>
<dbReference type="RefSeq" id="XP_013783741.1">
    <property type="nucleotide sequence ID" value="XM_013928287.2"/>
</dbReference>
<keyword evidence="3" id="KW-0539">Nucleus</keyword>
<keyword evidence="2" id="KW-0813">Transport</keyword>
<dbReference type="InterPro" id="IPR025712">
    <property type="entry name" value="Nup54_alpha-helical_dom"/>
</dbReference>
<evidence type="ECO:0000256" key="3">
    <source>
        <dbReference type="ARBA" id="ARBA00023242"/>
    </source>
</evidence>
<dbReference type="Pfam" id="PF18437">
    <property type="entry name" value="Nup54_C"/>
    <property type="match status" value="1"/>
</dbReference>
<evidence type="ECO:0000259" key="5">
    <source>
        <dbReference type="Pfam" id="PF13874"/>
    </source>
</evidence>
<evidence type="ECO:0000313" key="7">
    <source>
        <dbReference type="Proteomes" id="UP000694941"/>
    </source>
</evidence>
<comment type="subcellular location">
    <subcellularLocation>
        <location evidence="1">Nucleus</location>
    </subcellularLocation>
</comment>
<feature type="domain" description="Nucleoporin Nup54 alpha-helical" evidence="5">
    <location>
        <begin position="224"/>
        <end position="362"/>
    </location>
</feature>
<feature type="domain" description="Nup54 C-terminal interacting" evidence="6">
    <location>
        <begin position="378"/>
        <end position="416"/>
    </location>
</feature>
<accession>A0ABM1BKE3</accession>
<dbReference type="Gene3D" id="1.20.5.170">
    <property type="match status" value="1"/>
</dbReference>
<dbReference type="Proteomes" id="UP000694941">
    <property type="component" value="Unplaced"/>
</dbReference>
<dbReference type="PANTHER" id="PTHR13000:SF0">
    <property type="entry name" value="NUCLEOPORIN P54"/>
    <property type="match status" value="1"/>
</dbReference>
<organism evidence="7 8">
    <name type="scientific">Limulus polyphemus</name>
    <name type="common">Atlantic horseshoe crab</name>
    <dbReference type="NCBI Taxonomy" id="6850"/>
    <lineage>
        <taxon>Eukaryota</taxon>
        <taxon>Metazoa</taxon>
        <taxon>Ecdysozoa</taxon>
        <taxon>Arthropoda</taxon>
        <taxon>Chelicerata</taxon>
        <taxon>Merostomata</taxon>
        <taxon>Xiphosura</taxon>
        <taxon>Limulidae</taxon>
        <taxon>Limulus</taxon>
    </lineage>
</organism>
<gene>
    <name evidence="8" type="primary">LOC106467900</name>
</gene>
<dbReference type="PANTHER" id="PTHR13000">
    <property type="entry name" value="NUCLEOPORIN P54"/>
    <property type="match status" value="1"/>
</dbReference>
<evidence type="ECO:0000259" key="6">
    <source>
        <dbReference type="Pfam" id="PF18437"/>
    </source>
</evidence>
<dbReference type="InterPro" id="IPR024864">
    <property type="entry name" value="Nup54/Nup57/Nup44"/>
</dbReference>
<evidence type="ECO:0000256" key="4">
    <source>
        <dbReference type="SAM" id="Coils"/>
    </source>
</evidence>
<name>A0ABM1BKE3_LIMPO</name>
<dbReference type="GeneID" id="106467900"/>
<evidence type="ECO:0000256" key="1">
    <source>
        <dbReference type="ARBA" id="ARBA00004123"/>
    </source>
</evidence>
<dbReference type="Pfam" id="PF13874">
    <property type="entry name" value="Nup54"/>
    <property type="match status" value="1"/>
</dbReference>
<dbReference type="InterPro" id="IPR040985">
    <property type="entry name" value="Nup54_C"/>
</dbReference>
<keyword evidence="4" id="KW-0175">Coiled coil</keyword>
<proteinExistence type="predicted"/>
<protein>
    <submittedName>
        <fullName evidence="8">Nuclear pore complex protein Nup54-like</fullName>
    </submittedName>
</protein>
<feature type="coiled-coil region" evidence="4">
    <location>
        <begin position="254"/>
        <end position="288"/>
    </location>
</feature>
<keyword evidence="7" id="KW-1185">Reference proteome</keyword>
<evidence type="ECO:0000256" key="2">
    <source>
        <dbReference type="ARBA" id="ARBA00022448"/>
    </source>
</evidence>